<dbReference type="PIRSF" id="PIRSF001359">
    <property type="entry name" value="F_bP_aldolase_II"/>
    <property type="match status" value="1"/>
</dbReference>
<evidence type="ECO:0000256" key="4">
    <source>
        <dbReference type="PIRSR" id="PIRSR001359-1"/>
    </source>
</evidence>
<keyword evidence="2 6" id="KW-0862">Zinc</keyword>
<dbReference type="EMBL" id="CP005933">
    <property type="protein sequence ID" value="AIA33673.1"/>
    <property type="molecule type" value="Genomic_DNA"/>
</dbReference>
<dbReference type="InterPro" id="IPR000771">
    <property type="entry name" value="FBA_II"/>
</dbReference>
<evidence type="ECO:0000313" key="7">
    <source>
        <dbReference type="EMBL" id="AIA33673.1"/>
    </source>
</evidence>
<dbReference type="GO" id="GO:0004332">
    <property type="term" value="F:fructose-bisphosphate aldolase activity"/>
    <property type="evidence" value="ECO:0007669"/>
    <property type="project" value="InterPro"/>
</dbReference>
<dbReference type="KEGG" id="mbq:K668_00405"/>
<feature type="binding site" evidence="6">
    <location>
        <position position="140"/>
    </location>
    <ligand>
        <name>Zn(2+)</name>
        <dbReference type="ChEBI" id="CHEBI:29105"/>
        <label>2</label>
    </ligand>
</feature>
<feature type="binding site" evidence="6">
    <location>
        <position position="182"/>
    </location>
    <ligand>
        <name>Zn(2+)</name>
        <dbReference type="ChEBI" id="CHEBI:29105"/>
        <label>1</label>
        <note>catalytic</note>
    </ligand>
</feature>
<dbReference type="InterPro" id="IPR050246">
    <property type="entry name" value="Class_II_FBP_aldolase"/>
</dbReference>
<dbReference type="SMR" id="A0A059Y386"/>
<dbReference type="Pfam" id="PF01116">
    <property type="entry name" value="F_bP_aldolase"/>
    <property type="match status" value="1"/>
</dbReference>
<dbReference type="GO" id="GO:0006096">
    <property type="term" value="P:glycolytic process"/>
    <property type="evidence" value="ECO:0007669"/>
    <property type="project" value="InterPro"/>
</dbReference>
<protein>
    <submittedName>
        <fullName evidence="7">Fructose-bisphosphate aldolase</fullName>
    </submittedName>
</protein>
<dbReference type="RefSeq" id="WP_013954544.1">
    <property type="nucleotide sequence ID" value="NZ_CP005933.1"/>
</dbReference>
<dbReference type="PROSITE" id="PS00806">
    <property type="entry name" value="ALDOLASE_CLASS_II_2"/>
    <property type="match status" value="1"/>
</dbReference>
<feature type="binding site" evidence="5">
    <location>
        <begin position="233"/>
        <end position="236"/>
    </location>
    <ligand>
        <name>dihydroxyacetone phosphate</name>
        <dbReference type="ChEBI" id="CHEBI:57642"/>
    </ligand>
</feature>
<dbReference type="PANTHER" id="PTHR30304">
    <property type="entry name" value="D-TAGATOSE-1,6-BISPHOSPHATE ALDOLASE"/>
    <property type="match status" value="1"/>
</dbReference>
<keyword evidence="1 6" id="KW-0479">Metal-binding</keyword>
<feature type="active site" description="Proton donor" evidence="4">
    <location>
        <position position="89"/>
    </location>
</feature>
<dbReference type="PATRIC" id="fig|1316930.3.peg.84"/>
<dbReference type="Gene3D" id="3.20.20.70">
    <property type="entry name" value="Aldolase class I"/>
    <property type="match status" value="1"/>
</dbReference>
<organism evidence="7 8">
    <name type="scientific">Mycoplasmopsis bovis CQ-W70</name>
    <dbReference type="NCBI Taxonomy" id="1316930"/>
    <lineage>
        <taxon>Bacteria</taxon>
        <taxon>Bacillati</taxon>
        <taxon>Mycoplasmatota</taxon>
        <taxon>Mycoplasmoidales</taxon>
        <taxon>Metamycoplasmataceae</taxon>
        <taxon>Mycoplasmopsis</taxon>
    </lineage>
</organism>
<dbReference type="HOGENOM" id="CLU_040088_0_1_14"/>
<name>A0A059Y386_MYCBV</name>
<feature type="binding site" evidence="5">
    <location>
        <position position="183"/>
    </location>
    <ligand>
        <name>dihydroxyacetone phosphate</name>
        <dbReference type="ChEBI" id="CHEBI:57642"/>
    </ligand>
</feature>
<feature type="binding site" evidence="5">
    <location>
        <begin position="212"/>
        <end position="214"/>
    </location>
    <ligand>
        <name>dihydroxyacetone phosphate</name>
        <dbReference type="ChEBI" id="CHEBI:57642"/>
    </ligand>
</feature>
<dbReference type="InterPro" id="IPR011289">
    <property type="entry name" value="Fruc_bis_ald_class-2"/>
</dbReference>
<evidence type="ECO:0000256" key="2">
    <source>
        <dbReference type="ARBA" id="ARBA00022833"/>
    </source>
</evidence>
<proteinExistence type="predicted"/>
<evidence type="ECO:0000313" key="8">
    <source>
        <dbReference type="Proteomes" id="UP000027182"/>
    </source>
</evidence>
<feature type="binding site" evidence="6">
    <location>
        <position position="90"/>
    </location>
    <ligand>
        <name>Zn(2+)</name>
        <dbReference type="ChEBI" id="CHEBI:29105"/>
        <label>1</label>
        <note>catalytic</note>
    </ligand>
</feature>
<reference evidence="7 8" key="1">
    <citation type="submission" date="2013-04" db="EMBL/GenBank/DDBJ databases">
        <authorList>
            <person name="Lin L."/>
            <person name="Zeng Z."/>
            <person name="Xie J."/>
            <person name="Luo L."/>
            <person name="Yang Z."/>
            <person name="Liang W."/>
            <person name="Lin H."/>
            <person name="Dong C."/>
            <person name="Sun Y."/>
        </authorList>
    </citation>
    <scope>NUCLEOTIDE SEQUENCE [LARGE SCALE GENOMIC DNA]</scope>
    <source>
        <strain evidence="7 8">CQ-W70</strain>
    </source>
</reference>
<comment type="cofactor">
    <cofactor evidence="6">
        <name>Zn(2+)</name>
        <dbReference type="ChEBI" id="CHEBI:29105"/>
    </cofactor>
    <text evidence="6">Binds 2 Zn(2+) ions per subunit. One is catalytic and the other provides a structural contribution.</text>
</comment>
<dbReference type="NCBIfam" id="TIGR01859">
    <property type="entry name" value="fruc_bis_ald"/>
    <property type="match status" value="1"/>
</dbReference>
<evidence type="ECO:0000256" key="6">
    <source>
        <dbReference type="PIRSR" id="PIRSR001359-3"/>
    </source>
</evidence>
<dbReference type="PANTHER" id="PTHR30304:SF0">
    <property type="entry name" value="D-TAGATOSE-1,6-BISPHOSPHATE ALDOLASE SUBUNIT GATY-RELATED"/>
    <property type="match status" value="1"/>
</dbReference>
<dbReference type="CDD" id="cd00947">
    <property type="entry name" value="TBP_aldolase_IIB"/>
    <property type="match status" value="1"/>
</dbReference>
<evidence type="ECO:0000256" key="5">
    <source>
        <dbReference type="PIRSR" id="PIRSR001359-2"/>
    </source>
</evidence>
<feature type="binding site" evidence="6">
    <location>
        <position position="211"/>
    </location>
    <ligand>
        <name>Zn(2+)</name>
        <dbReference type="ChEBI" id="CHEBI:29105"/>
        <label>1</label>
        <note>catalytic</note>
    </ligand>
</feature>
<dbReference type="GO" id="GO:0030388">
    <property type="term" value="P:fructose 1,6-bisphosphate metabolic process"/>
    <property type="evidence" value="ECO:0007669"/>
    <property type="project" value="InterPro"/>
</dbReference>
<feature type="binding site" evidence="6">
    <location>
        <position position="110"/>
    </location>
    <ligand>
        <name>Zn(2+)</name>
        <dbReference type="ChEBI" id="CHEBI:29105"/>
        <label>2</label>
    </ligand>
</feature>
<keyword evidence="3" id="KW-0456">Lyase</keyword>
<sequence length="291" mass="31372">MPEKYTLTNAKDILLDAKKNKYAVPHVNINNLEWTKNILVTANELRSPVILGTSMGAIKYMGGFKTVASLVKSLVSDLKISVPVVLHLDHGDFESCFKAIEAGFTSVMFDGSMLSMDENLERTKAVVEFAKRFNVSVEAEVGAIGGEEDGIASAGVISNVSDALKMKETGIDVLAAGIGNIHGKYPESWKSLDFETLSKISNATDIGIVLHGGSGIPTEQVVKAISLGVTKINVNTELQLAFADAVEKFVLSGESKKGKNFDPRKLLATGCKAICETVKEKIVIFNSQNRY</sequence>
<accession>A0A059Y386</accession>
<dbReference type="InterPro" id="IPR013785">
    <property type="entry name" value="Aldolase_TIM"/>
</dbReference>
<dbReference type="SUPFAM" id="SSF51569">
    <property type="entry name" value="Aldolase"/>
    <property type="match status" value="1"/>
</dbReference>
<evidence type="ECO:0000256" key="3">
    <source>
        <dbReference type="ARBA" id="ARBA00023239"/>
    </source>
</evidence>
<dbReference type="Proteomes" id="UP000027182">
    <property type="component" value="Chromosome"/>
</dbReference>
<dbReference type="NCBIfam" id="TIGR00167">
    <property type="entry name" value="cbbA"/>
    <property type="match status" value="1"/>
</dbReference>
<dbReference type="AlphaFoldDB" id="A0A059Y386"/>
<dbReference type="GO" id="GO:0008270">
    <property type="term" value="F:zinc ion binding"/>
    <property type="evidence" value="ECO:0007669"/>
    <property type="project" value="InterPro"/>
</dbReference>
<evidence type="ECO:0000256" key="1">
    <source>
        <dbReference type="ARBA" id="ARBA00022723"/>
    </source>
</evidence>
<gene>
    <name evidence="7" type="ORF">K668_00405</name>
</gene>